<evidence type="ECO:0000256" key="2">
    <source>
        <dbReference type="PROSITE-ProRule" id="PRU00335"/>
    </source>
</evidence>
<evidence type="ECO:0000313" key="6">
    <source>
        <dbReference type="Proteomes" id="UP000243799"/>
    </source>
</evidence>
<feature type="DNA-binding region" description="H-T-H motif" evidence="2">
    <location>
        <begin position="48"/>
        <end position="67"/>
    </location>
</feature>
<dbReference type="InterPro" id="IPR036271">
    <property type="entry name" value="Tet_transcr_reg_TetR-rel_C_sf"/>
</dbReference>
<dbReference type="SUPFAM" id="SSF48498">
    <property type="entry name" value="Tetracyclin repressor-like, C-terminal domain"/>
    <property type="match status" value="1"/>
</dbReference>
<evidence type="ECO:0000313" key="5">
    <source>
        <dbReference type="EMBL" id="SFB49360.1"/>
    </source>
</evidence>
<dbReference type="SUPFAM" id="SSF46689">
    <property type="entry name" value="Homeodomain-like"/>
    <property type="match status" value="1"/>
</dbReference>
<dbReference type="PROSITE" id="PS50977">
    <property type="entry name" value="HTH_TETR_2"/>
    <property type="match status" value="1"/>
</dbReference>
<dbReference type="RefSeq" id="WP_091675170.1">
    <property type="nucleotide sequence ID" value="NZ_FOKG01000014.1"/>
</dbReference>
<dbReference type="PRINTS" id="PR00455">
    <property type="entry name" value="HTHTETR"/>
</dbReference>
<keyword evidence="6" id="KW-1185">Reference proteome</keyword>
<reference evidence="6" key="1">
    <citation type="submission" date="2016-10" db="EMBL/GenBank/DDBJ databases">
        <authorList>
            <person name="Varghese N."/>
            <person name="Submissions S."/>
        </authorList>
    </citation>
    <scope>NUCLEOTIDE SEQUENCE [LARGE SCALE GENOMIC DNA]</scope>
    <source>
        <strain evidence="6">CGMCC 4.3568</strain>
    </source>
</reference>
<dbReference type="STRING" id="490629.SAMN05216266_11422"/>
<accession>A0A1I1BLK4</accession>
<feature type="compositionally biased region" description="Basic and acidic residues" evidence="3">
    <location>
        <begin position="15"/>
        <end position="27"/>
    </location>
</feature>
<gene>
    <name evidence="5" type="ORF">SAMN05216266_11422</name>
</gene>
<evidence type="ECO:0000256" key="1">
    <source>
        <dbReference type="ARBA" id="ARBA00023125"/>
    </source>
</evidence>
<feature type="region of interest" description="Disordered" evidence="3">
    <location>
        <begin position="1"/>
        <end position="27"/>
    </location>
</feature>
<dbReference type="OrthoDB" id="3528955at2"/>
<dbReference type="InterPro" id="IPR001647">
    <property type="entry name" value="HTH_TetR"/>
</dbReference>
<feature type="domain" description="HTH tetR-type" evidence="4">
    <location>
        <begin position="25"/>
        <end position="85"/>
    </location>
</feature>
<protein>
    <submittedName>
        <fullName evidence="5">Transcriptional regulator, TetR family</fullName>
    </submittedName>
</protein>
<dbReference type="GO" id="GO:0003700">
    <property type="term" value="F:DNA-binding transcription factor activity"/>
    <property type="evidence" value="ECO:0007669"/>
    <property type="project" value="TreeGrafter"/>
</dbReference>
<evidence type="ECO:0000256" key="3">
    <source>
        <dbReference type="SAM" id="MobiDB-lite"/>
    </source>
</evidence>
<dbReference type="EMBL" id="FOKG01000014">
    <property type="protein sequence ID" value="SFB49360.1"/>
    <property type="molecule type" value="Genomic_DNA"/>
</dbReference>
<dbReference type="Pfam" id="PF00440">
    <property type="entry name" value="TetR_N"/>
    <property type="match status" value="1"/>
</dbReference>
<dbReference type="AlphaFoldDB" id="A0A1I1BLK4"/>
<proteinExistence type="predicted"/>
<dbReference type="Gene3D" id="1.10.357.10">
    <property type="entry name" value="Tetracycline Repressor, domain 2"/>
    <property type="match status" value="1"/>
</dbReference>
<name>A0A1I1BLK4_9PSEU</name>
<dbReference type="InterPro" id="IPR050109">
    <property type="entry name" value="HTH-type_TetR-like_transc_reg"/>
</dbReference>
<dbReference type="PANTHER" id="PTHR30055:SF158">
    <property type="entry name" value="POSSIBLE TRANSCRIPTIONAL REGULATORY PROTEIN (PROBABLY TETR-FAMILY)"/>
    <property type="match status" value="1"/>
</dbReference>
<dbReference type="InterPro" id="IPR009057">
    <property type="entry name" value="Homeodomain-like_sf"/>
</dbReference>
<evidence type="ECO:0000259" key="4">
    <source>
        <dbReference type="PROSITE" id="PS50977"/>
    </source>
</evidence>
<organism evidence="5 6">
    <name type="scientific">Amycolatopsis marina</name>
    <dbReference type="NCBI Taxonomy" id="490629"/>
    <lineage>
        <taxon>Bacteria</taxon>
        <taxon>Bacillati</taxon>
        <taxon>Actinomycetota</taxon>
        <taxon>Actinomycetes</taxon>
        <taxon>Pseudonocardiales</taxon>
        <taxon>Pseudonocardiaceae</taxon>
        <taxon>Amycolatopsis</taxon>
    </lineage>
</organism>
<sequence>MAAARQSTQPASESQSERVRRMPRAQRREQLLDAATRAFARTGFTATGLDDIAAEAGVTHVILYRHFASKNDLYRAVLDRACTRLGTAVGIENYDEGSIPALLRAAVADPDGFRLLFRHAVREPEFRDVIDRIRLASTEIAHRHLADAIPDGSWQDWAARLIPTLTLEAVIVWLDTGQPDPDDAANRIEYAIHGVIQAAQTGYARTSDADQRTVNTDNC</sequence>
<dbReference type="PANTHER" id="PTHR30055">
    <property type="entry name" value="HTH-TYPE TRANSCRIPTIONAL REGULATOR RUTR"/>
    <property type="match status" value="1"/>
</dbReference>
<keyword evidence="1 2" id="KW-0238">DNA-binding</keyword>
<feature type="compositionally biased region" description="Polar residues" evidence="3">
    <location>
        <begin position="1"/>
        <end position="14"/>
    </location>
</feature>
<dbReference type="GO" id="GO:0000976">
    <property type="term" value="F:transcription cis-regulatory region binding"/>
    <property type="evidence" value="ECO:0007669"/>
    <property type="project" value="TreeGrafter"/>
</dbReference>
<dbReference type="Proteomes" id="UP000243799">
    <property type="component" value="Unassembled WGS sequence"/>
</dbReference>